<dbReference type="Proteomes" id="UP000243197">
    <property type="component" value="Chromosome"/>
</dbReference>
<feature type="compositionally biased region" description="Basic and acidic residues" evidence="4">
    <location>
        <begin position="26"/>
        <end position="53"/>
    </location>
</feature>
<dbReference type="EMBL" id="AP014564">
    <property type="protein sequence ID" value="BAV94725.1"/>
    <property type="molecule type" value="Genomic_DNA"/>
</dbReference>
<keyword evidence="2" id="KW-0813">Transport</keyword>
<reference evidence="6 7" key="1">
    <citation type="submission" date="2014-03" db="EMBL/GenBank/DDBJ databases">
        <title>complete genome sequence of Flavobacteriaceae bacterium JBKA-6.</title>
        <authorList>
            <person name="Takano T."/>
            <person name="Nakamura Y."/>
            <person name="Takuma S."/>
            <person name="Yasuike M."/>
            <person name="Matsuyama T."/>
            <person name="Sakai T."/>
            <person name="Fujiwara A."/>
            <person name="Kimoto K."/>
            <person name="Fukuda Y."/>
            <person name="Kondo H."/>
            <person name="Hirono I."/>
            <person name="Nakayasu C."/>
        </authorList>
    </citation>
    <scope>NUCLEOTIDE SEQUENCE [LARGE SCALE GENOMIC DNA]</scope>
    <source>
        <strain evidence="6 7">JBKA-6</strain>
    </source>
</reference>
<evidence type="ECO:0000256" key="2">
    <source>
        <dbReference type="ARBA" id="ARBA00022448"/>
    </source>
</evidence>
<dbReference type="InterPro" id="IPR051909">
    <property type="entry name" value="MFP_Cation_Efflux"/>
</dbReference>
<evidence type="ECO:0000313" key="6">
    <source>
        <dbReference type="EMBL" id="BAV94725.1"/>
    </source>
</evidence>
<dbReference type="GO" id="GO:0060003">
    <property type="term" value="P:copper ion export"/>
    <property type="evidence" value="ECO:0007669"/>
    <property type="project" value="TreeGrafter"/>
</dbReference>
<dbReference type="GO" id="GO:0022857">
    <property type="term" value="F:transmembrane transporter activity"/>
    <property type="evidence" value="ECO:0007669"/>
    <property type="project" value="InterPro"/>
</dbReference>
<dbReference type="SUPFAM" id="SSF111369">
    <property type="entry name" value="HlyD-like secretion proteins"/>
    <property type="match status" value="1"/>
</dbReference>
<evidence type="ECO:0000256" key="3">
    <source>
        <dbReference type="SAM" id="Coils"/>
    </source>
</evidence>
<evidence type="ECO:0000313" key="7">
    <source>
        <dbReference type="Proteomes" id="UP000243197"/>
    </source>
</evidence>
<protein>
    <submittedName>
        <fullName evidence="6">Cation transporter</fullName>
    </submittedName>
</protein>
<accession>A0A1J1E1A2</accession>
<keyword evidence="3" id="KW-0175">Coiled coil</keyword>
<dbReference type="KEGG" id="ise:JBKA6_0712"/>
<dbReference type="AlphaFoldDB" id="A0A1J1E1A2"/>
<sequence>MKYTNTIIRYTLIVLFFSCGEKESNKKHSHGHSEKSHSHDSHDHGDKDDHDSHVSLSRKQINTIELEFGYVSTVKVNDFIKATGTLGAPPKYDYHITSKAPGFLRIESKYVEGEYIKKGAIISYLENSSLITKQQEYLEVKSKLELKKMNLNRQRELVSANAGIIKELQKVQSEYDILETQYISLSKQLEYLGISTRDLTSKNITERIEITSPTNGYITGINMRNGMYTESNNYLMEIISSEHLHLELNVFEKDIQFVKVGQKISYNMPAMGNIKYLGEVSVIGKKFDNESRTVRVHGHLEGAQPVFLKDLFINAKIWLSDNTTEALPNESILKEDNQYFIYVAQDDSKSDEVEFKRINVIAGATENGFTAVKFLEEIPKDMKIVTKGAYYVFSESKKGSLAHEH</sequence>
<comment type="similarity">
    <text evidence="1">Belongs to the membrane fusion protein (MFP) (TC 8.A.1) family.</text>
</comment>
<feature type="coiled-coil region" evidence="3">
    <location>
        <begin position="134"/>
        <end position="188"/>
    </location>
</feature>
<evidence type="ECO:0000256" key="1">
    <source>
        <dbReference type="ARBA" id="ARBA00009477"/>
    </source>
</evidence>
<dbReference type="InterPro" id="IPR058792">
    <property type="entry name" value="Beta-barrel_RND_2"/>
</dbReference>
<name>A0A1J1E1A2_9FLAO</name>
<evidence type="ECO:0000259" key="5">
    <source>
        <dbReference type="Pfam" id="PF25954"/>
    </source>
</evidence>
<dbReference type="PANTHER" id="PTHR30097">
    <property type="entry name" value="CATION EFFLUX SYSTEM PROTEIN CUSB"/>
    <property type="match status" value="1"/>
</dbReference>
<feature type="domain" description="CusB-like beta-barrel" evidence="5">
    <location>
        <begin position="246"/>
        <end position="303"/>
    </location>
</feature>
<gene>
    <name evidence="6" type="ORF">JBKA6_0712</name>
</gene>
<dbReference type="GO" id="GO:0015679">
    <property type="term" value="P:plasma membrane copper ion transport"/>
    <property type="evidence" value="ECO:0007669"/>
    <property type="project" value="TreeGrafter"/>
</dbReference>
<proteinExistence type="inferred from homology"/>
<dbReference type="RefSeq" id="WP_096685937.1">
    <property type="nucleotide sequence ID" value="NZ_AP014564.1"/>
</dbReference>
<dbReference type="PANTHER" id="PTHR30097:SF4">
    <property type="entry name" value="SLR6042 PROTEIN"/>
    <property type="match status" value="1"/>
</dbReference>
<dbReference type="Gene3D" id="2.40.30.170">
    <property type="match status" value="1"/>
</dbReference>
<organism evidence="6 7">
    <name type="scientific">Ichthyobacterium seriolicida</name>
    <dbReference type="NCBI Taxonomy" id="242600"/>
    <lineage>
        <taxon>Bacteria</taxon>
        <taxon>Pseudomonadati</taxon>
        <taxon>Bacteroidota</taxon>
        <taxon>Flavobacteriia</taxon>
        <taxon>Flavobacteriales</taxon>
        <taxon>Ichthyobacteriaceae</taxon>
        <taxon>Ichthyobacterium</taxon>
    </lineage>
</organism>
<dbReference type="GO" id="GO:0030313">
    <property type="term" value="C:cell envelope"/>
    <property type="evidence" value="ECO:0007669"/>
    <property type="project" value="TreeGrafter"/>
</dbReference>
<dbReference type="OrthoDB" id="9814657at2"/>
<dbReference type="InterPro" id="IPR006143">
    <property type="entry name" value="RND_pump_MFP"/>
</dbReference>
<evidence type="ECO:0000256" key="4">
    <source>
        <dbReference type="SAM" id="MobiDB-lite"/>
    </source>
</evidence>
<keyword evidence="7" id="KW-1185">Reference proteome</keyword>
<feature type="region of interest" description="Disordered" evidence="4">
    <location>
        <begin position="26"/>
        <end position="54"/>
    </location>
</feature>
<dbReference type="NCBIfam" id="TIGR01730">
    <property type="entry name" value="RND_mfp"/>
    <property type="match status" value="1"/>
</dbReference>
<dbReference type="Pfam" id="PF25954">
    <property type="entry name" value="Beta-barrel_RND_2"/>
    <property type="match status" value="1"/>
</dbReference>
<dbReference type="GO" id="GO:0016020">
    <property type="term" value="C:membrane"/>
    <property type="evidence" value="ECO:0007669"/>
    <property type="project" value="InterPro"/>
</dbReference>